<name>A0AAV4X764_9ARAC</name>
<evidence type="ECO:0000313" key="2">
    <source>
        <dbReference type="Proteomes" id="UP001054837"/>
    </source>
</evidence>
<protein>
    <submittedName>
        <fullName evidence="1">Uncharacterized protein</fullName>
    </submittedName>
</protein>
<proteinExistence type="predicted"/>
<dbReference type="EMBL" id="BPLQ01015713">
    <property type="protein sequence ID" value="GIY90508.1"/>
    <property type="molecule type" value="Genomic_DNA"/>
</dbReference>
<dbReference type="AlphaFoldDB" id="A0AAV4X764"/>
<gene>
    <name evidence="1" type="ORF">CDAR_195191</name>
</gene>
<dbReference type="Proteomes" id="UP001054837">
    <property type="component" value="Unassembled WGS sequence"/>
</dbReference>
<accession>A0AAV4X764</accession>
<keyword evidence="2" id="KW-1185">Reference proteome</keyword>
<comment type="caution">
    <text evidence="1">The sequence shown here is derived from an EMBL/GenBank/DDBJ whole genome shotgun (WGS) entry which is preliminary data.</text>
</comment>
<evidence type="ECO:0000313" key="1">
    <source>
        <dbReference type="EMBL" id="GIY90508.1"/>
    </source>
</evidence>
<reference evidence="1 2" key="1">
    <citation type="submission" date="2021-06" db="EMBL/GenBank/DDBJ databases">
        <title>Caerostris darwini draft genome.</title>
        <authorList>
            <person name="Kono N."/>
            <person name="Arakawa K."/>
        </authorList>
    </citation>
    <scope>NUCLEOTIDE SEQUENCE [LARGE SCALE GENOMIC DNA]</scope>
</reference>
<sequence>MKIFFSKSLIFFQPKARCYSSAGNKKQVKKVATEGARLAHLTPVFASGGKVVEYISSSHLLPMILRHTVIRSFETFFTRVFEYKTHPSISLVLCVHKKKKC</sequence>
<organism evidence="1 2">
    <name type="scientific">Caerostris darwini</name>
    <dbReference type="NCBI Taxonomy" id="1538125"/>
    <lineage>
        <taxon>Eukaryota</taxon>
        <taxon>Metazoa</taxon>
        <taxon>Ecdysozoa</taxon>
        <taxon>Arthropoda</taxon>
        <taxon>Chelicerata</taxon>
        <taxon>Arachnida</taxon>
        <taxon>Araneae</taxon>
        <taxon>Araneomorphae</taxon>
        <taxon>Entelegynae</taxon>
        <taxon>Araneoidea</taxon>
        <taxon>Araneidae</taxon>
        <taxon>Caerostris</taxon>
    </lineage>
</organism>